<gene>
    <name evidence="1" type="ORF">CLPA_c19380</name>
    <name evidence="2" type="ORF">CP6013_01241</name>
</gene>
<dbReference type="SUPFAM" id="SSF52343">
    <property type="entry name" value="Ferredoxin reductase-like, C-terminal NADP-linked domain"/>
    <property type="match status" value="1"/>
</dbReference>
<evidence type="ECO:0000313" key="4">
    <source>
        <dbReference type="Proteomes" id="UP000030905"/>
    </source>
</evidence>
<dbReference type="InterPro" id="IPR039261">
    <property type="entry name" value="FNR_nucleotide-bd"/>
</dbReference>
<dbReference type="GO" id="GO:0051537">
    <property type="term" value="F:2 iron, 2 sulfur cluster binding"/>
    <property type="evidence" value="ECO:0007669"/>
    <property type="project" value="InterPro"/>
</dbReference>
<evidence type="ECO:0000313" key="2">
    <source>
        <dbReference type="EMBL" id="KRU11994.1"/>
    </source>
</evidence>
<dbReference type="Gene3D" id="2.40.30.10">
    <property type="entry name" value="Translation factors"/>
    <property type="match status" value="1"/>
</dbReference>
<dbReference type="KEGG" id="cpae:CPAST_c19380"/>
<dbReference type="NCBIfam" id="NF004470">
    <property type="entry name" value="PRK05802.1"/>
    <property type="match status" value="1"/>
</dbReference>
<dbReference type="eggNOG" id="COG0543">
    <property type="taxonomic scope" value="Bacteria"/>
</dbReference>
<evidence type="ECO:0000313" key="3">
    <source>
        <dbReference type="Proteomes" id="UP000028042"/>
    </source>
</evidence>
<dbReference type="EMBL" id="CP009268">
    <property type="protein sequence ID" value="AJA51996.1"/>
    <property type="molecule type" value="Genomic_DNA"/>
</dbReference>
<dbReference type="InterPro" id="IPR017938">
    <property type="entry name" value="Riboflavin_synthase-like_b-brl"/>
</dbReference>
<dbReference type="PROSITE" id="PS00197">
    <property type="entry name" value="2FE2S_FER_1"/>
    <property type="match status" value="1"/>
</dbReference>
<dbReference type="PANTHER" id="PTHR43513:SF3">
    <property type="entry name" value="DIHYDROOROTATE DEHYDROGENASE B (NAD(+)), ELECTRON TRANSFER SUBUNIT-RELATED"/>
    <property type="match status" value="1"/>
</dbReference>
<name>A0A0H3J7Y0_CLOPA</name>
<reference evidence="2" key="2">
    <citation type="submission" date="2015-10" db="EMBL/GenBank/DDBJ databases">
        <title>Improved Draft Genome Sequence of Clostridium pasteurianum Strain ATCC 6013 (DSM 525) Using a Hybrid Next-Generation Sequencing Approach.</title>
        <authorList>
            <person name="Pyne M.E."/>
            <person name="Utturkar S.M."/>
            <person name="Brown S.D."/>
            <person name="Moo-Young M."/>
            <person name="Chung D.A."/>
            <person name="Chou P.C."/>
        </authorList>
    </citation>
    <scope>NUCLEOTIDE SEQUENCE</scope>
    <source>
        <strain evidence="2">ATCC 6013</strain>
    </source>
</reference>
<reference evidence="1 4" key="1">
    <citation type="journal article" date="2015" name="Genome Announc.">
        <title>Complete Genome Sequence of the Nitrogen-Fixing and Solvent-Producing Clostridium pasteurianum DSM 525.</title>
        <authorList>
            <person name="Poehlein A."/>
            <person name="Grosse-Honebrink A."/>
            <person name="Zhang Y."/>
            <person name="Minton N.P."/>
            <person name="Daniel R."/>
        </authorList>
    </citation>
    <scope>NUCLEOTIDE SEQUENCE [LARGE SCALE GENOMIC DNA]</scope>
    <source>
        <strain evidence="1">DSM 525</strain>
        <strain evidence="4">DSM 525 / ATCC 6013</strain>
    </source>
</reference>
<dbReference type="EMBL" id="JPGY02000001">
    <property type="protein sequence ID" value="KRU11994.1"/>
    <property type="molecule type" value="Genomic_DNA"/>
</dbReference>
<dbReference type="InterPro" id="IPR006058">
    <property type="entry name" value="2Fe2S_fd_BS"/>
</dbReference>
<dbReference type="Gene3D" id="3.40.50.80">
    <property type="entry name" value="Nucleotide-binding domain of ferredoxin-NADP reductase (FNR) module"/>
    <property type="match status" value="1"/>
</dbReference>
<keyword evidence="4" id="KW-1185">Reference proteome</keyword>
<sequence length="326" mass="36684">MDYEIKDCIDAGTEYCPCHLAETGNCLLCSHLQGKSFCDCTNWKGVCIYQEYAWNGNHAKNLRKVSLCKILKKETIDDNLLCFTISAKHKLVQELSQPGSFVFIRHPKSNGYFDAPISIMDTDVNENIIKIVIDVKGIKTKSIDKLQENDNIALRGPYWNGVLGLKNIYHSKDGTSLIIARGIGMAPMIPVMEKLYSNGNKIIAVLDKGNYKDIFIKKYLDLCNAELIECTVINNDGTLSEELKNIINKYEKDINIIYCAGPDIFISNLLEQTKEDTKIACCNNARMCCGEGICGTCSTRYDGDIVKRLCKLQIDPKYIFKGRRAL</sequence>
<proteinExistence type="predicted"/>
<dbReference type="Proteomes" id="UP000028042">
    <property type="component" value="Unassembled WGS sequence"/>
</dbReference>
<dbReference type="PANTHER" id="PTHR43513">
    <property type="entry name" value="DIHYDROOROTATE DEHYDROGENASE B (NAD(+)), ELECTRON TRANSFER SUBUNIT"/>
    <property type="match status" value="1"/>
</dbReference>
<dbReference type="SUPFAM" id="SSF63380">
    <property type="entry name" value="Riboflavin synthase domain-like"/>
    <property type="match status" value="1"/>
</dbReference>
<dbReference type="AlphaFoldDB" id="A0A0H3J7Y0"/>
<dbReference type="GeneID" id="93074095"/>
<accession>A0A0H3J7Y0</accession>
<reference evidence="2 3" key="3">
    <citation type="journal article" name="Genome Announc.">
        <title>Improved Draft Genome Sequence of Clostridium pasteurianum Strain ATCC 6013 (DSM 525) Using a Hybrid Next-Generation Sequencing Approach.</title>
        <authorList>
            <person name="Pyne M.E."/>
            <person name="Utturkar S."/>
            <person name="Brown S.D."/>
            <person name="Moo-Young M."/>
            <person name="Chung D.A."/>
            <person name="Chou C.P."/>
        </authorList>
    </citation>
    <scope>NUCLEOTIDE SEQUENCE [LARGE SCALE GENOMIC DNA]</scope>
    <source>
        <strain evidence="2 3">ATCC 6013</strain>
    </source>
</reference>
<protein>
    <submittedName>
        <fullName evidence="1">Flavodoxin oxidoreductase</fullName>
    </submittedName>
</protein>
<organism evidence="1 4">
    <name type="scientific">Clostridium pasteurianum DSM 525 = ATCC 6013</name>
    <dbReference type="NCBI Taxonomy" id="1262449"/>
    <lineage>
        <taxon>Bacteria</taxon>
        <taxon>Bacillati</taxon>
        <taxon>Bacillota</taxon>
        <taxon>Clostridia</taxon>
        <taxon>Eubacteriales</taxon>
        <taxon>Clostridiaceae</taxon>
        <taxon>Clostridium</taxon>
    </lineage>
</organism>
<evidence type="ECO:0000313" key="1">
    <source>
        <dbReference type="EMBL" id="AJA51996.1"/>
    </source>
</evidence>
<dbReference type="Proteomes" id="UP000030905">
    <property type="component" value="Chromosome"/>
</dbReference>
<dbReference type="PATRIC" id="fig|1262449.3.peg.1776"/>
<dbReference type="RefSeq" id="WP_003444303.1">
    <property type="nucleotide sequence ID" value="NZ_ANZB01000004.1"/>
</dbReference>
<dbReference type="CDD" id="cd06192">
    <property type="entry name" value="DHOD_e_trans_like"/>
    <property type="match status" value="1"/>
</dbReference>
<dbReference type="KEGG" id="cpat:CLPA_c19380"/>
<dbReference type="InterPro" id="IPR050353">
    <property type="entry name" value="PyrK_electron_transfer"/>
</dbReference>